<keyword evidence="2" id="KW-1185">Reference proteome</keyword>
<sequence length="154" mass="16960">MIGAASGHVEQQITEAARVSQVSGSLSVGEQLRFVLRETFQLAASILPEYLPPGDLHLCVATKLMTIFVAPGSIKLKAVCLRTLDLLLEHFDRHVLLDEIVPFLGSVTTNDPTLVHILLGQLPCVCARLDMIRLERKIQAFCRELTVAWGMIAE</sequence>
<evidence type="ECO:0000313" key="2">
    <source>
        <dbReference type="Proteomes" id="UP001626550"/>
    </source>
</evidence>
<evidence type="ECO:0008006" key="3">
    <source>
        <dbReference type="Google" id="ProtNLM"/>
    </source>
</evidence>
<comment type="caution">
    <text evidence="1">The sequence shown here is derived from an EMBL/GenBank/DDBJ whole genome shotgun (WGS) entry which is preliminary data.</text>
</comment>
<dbReference type="AlphaFoldDB" id="A0ABD2PSK9"/>
<dbReference type="EMBL" id="JBJKFK010002931">
    <property type="protein sequence ID" value="KAL3310463.1"/>
    <property type="molecule type" value="Genomic_DNA"/>
</dbReference>
<name>A0ABD2PSK9_9PLAT</name>
<organism evidence="1 2">
    <name type="scientific">Cichlidogyrus casuarinus</name>
    <dbReference type="NCBI Taxonomy" id="1844966"/>
    <lineage>
        <taxon>Eukaryota</taxon>
        <taxon>Metazoa</taxon>
        <taxon>Spiralia</taxon>
        <taxon>Lophotrochozoa</taxon>
        <taxon>Platyhelminthes</taxon>
        <taxon>Monogenea</taxon>
        <taxon>Monopisthocotylea</taxon>
        <taxon>Dactylogyridea</taxon>
        <taxon>Ancyrocephalidae</taxon>
        <taxon>Cichlidogyrus</taxon>
    </lineage>
</organism>
<dbReference type="Proteomes" id="UP001626550">
    <property type="component" value="Unassembled WGS sequence"/>
</dbReference>
<accession>A0ABD2PSK9</accession>
<proteinExistence type="predicted"/>
<reference evidence="1 2" key="1">
    <citation type="submission" date="2024-11" db="EMBL/GenBank/DDBJ databases">
        <title>Adaptive evolution of stress response genes in parasites aligns with host niche diversity.</title>
        <authorList>
            <person name="Hahn C."/>
            <person name="Resl P."/>
        </authorList>
    </citation>
    <scope>NUCLEOTIDE SEQUENCE [LARGE SCALE GENOMIC DNA]</scope>
    <source>
        <strain evidence="1">EGGRZ-B1_66</strain>
        <tissue evidence="1">Body</tissue>
    </source>
</reference>
<evidence type="ECO:0000313" key="1">
    <source>
        <dbReference type="EMBL" id="KAL3310463.1"/>
    </source>
</evidence>
<gene>
    <name evidence="1" type="ORF">Ciccas_010973</name>
</gene>
<protein>
    <recommendedName>
        <fullName evidence="3">MMS19 nucleotide excision repair protein</fullName>
    </recommendedName>
</protein>